<dbReference type="InterPro" id="IPR003593">
    <property type="entry name" value="AAA+_ATPase"/>
</dbReference>
<dbReference type="SUPFAM" id="SSF53062">
    <property type="entry name" value="PTS system fructose IIA component-like"/>
    <property type="match status" value="1"/>
</dbReference>
<keyword evidence="1" id="KW-0808">Transferase</keyword>
<feature type="domain" description="Sigma-54 factor interaction" evidence="5">
    <location>
        <begin position="111"/>
        <end position="345"/>
    </location>
</feature>
<keyword evidence="8" id="KW-1185">Reference proteome</keyword>
<dbReference type="Pfam" id="PF03610">
    <property type="entry name" value="EIIA-man"/>
    <property type="match status" value="1"/>
</dbReference>
<dbReference type="Gene3D" id="3.40.50.510">
    <property type="entry name" value="Phosphotransferase system, mannose-type IIA component"/>
    <property type="match status" value="1"/>
</dbReference>
<evidence type="ECO:0000256" key="2">
    <source>
        <dbReference type="ARBA" id="ARBA00022741"/>
    </source>
</evidence>
<dbReference type="InterPro" id="IPR011608">
    <property type="entry name" value="PRD"/>
</dbReference>
<dbReference type="InterPro" id="IPR027417">
    <property type="entry name" value="P-loop_NTPase"/>
</dbReference>
<evidence type="ECO:0000259" key="5">
    <source>
        <dbReference type="PROSITE" id="PS50045"/>
    </source>
</evidence>
<keyword evidence="3" id="KW-0067">ATP-binding</keyword>
<gene>
    <name evidence="7" type="ORF">JZO67_002719</name>
</gene>
<dbReference type="SMART" id="SM00382">
    <property type="entry name" value="AAA"/>
    <property type="match status" value="1"/>
</dbReference>
<dbReference type="SUPFAM" id="SSF46785">
    <property type="entry name" value="Winged helix' DNA-binding domain"/>
    <property type="match status" value="1"/>
</dbReference>
<accession>A0ABV0EQ61</accession>
<dbReference type="EMBL" id="JAFREL020000002">
    <property type="protein sequence ID" value="MEO1770766.1"/>
    <property type="molecule type" value="Genomic_DNA"/>
</dbReference>
<dbReference type="RefSeq" id="WP_207701698.1">
    <property type="nucleotide sequence ID" value="NZ_JAFREL020000002.1"/>
</dbReference>
<dbReference type="PROSITE" id="PS50045">
    <property type="entry name" value="SIGMA54_INTERACT_4"/>
    <property type="match status" value="1"/>
</dbReference>
<evidence type="ECO:0000313" key="7">
    <source>
        <dbReference type="EMBL" id="MEO1770766.1"/>
    </source>
</evidence>
<dbReference type="PROSITE" id="PS51096">
    <property type="entry name" value="PTS_EIIA_TYPE_4"/>
    <property type="match status" value="1"/>
</dbReference>
<feature type="domain" description="PTS EIIA type-4" evidence="6">
    <location>
        <begin position="566"/>
        <end position="693"/>
    </location>
</feature>
<dbReference type="Gene3D" id="3.40.50.300">
    <property type="entry name" value="P-loop containing nucleotide triphosphate hydrolases"/>
    <property type="match status" value="1"/>
</dbReference>
<dbReference type="InterPro" id="IPR002078">
    <property type="entry name" value="Sigma_54_int"/>
</dbReference>
<name>A0ABV0EQ61_9ENTE</name>
<reference evidence="7 8" key="1">
    <citation type="submission" date="2021-03" db="EMBL/GenBank/DDBJ databases">
        <authorList>
            <person name="Gilmore M.S."/>
            <person name="Schwartzman J."/>
            <person name="Van Tyne D."/>
            <person name="Martin M."/>
            <person name="Earl A.M."/>
            <person name="Manson A.L."/>
            <person name="Straub T."/>
            <person name="Salamzade R."/>
            <person name="Saavedra J."/>
            <person name="Lebreton F."/>
            <person name="Prichula J."/>
            <person name="Schaufler K."/>
            <person name="Gaca A."/>
            <person name="Sgardioli B."/>
            <person name="Wagenaar J."/>
            <person name="Strong T."/>
        </authorList>
    </citation>
    <scope>NUCLEOTIDE SEQUENCE [LARGE SCALE GENOMIC DNA]</scope>
    <source>
        <strain evidence="7 8">665A</strain>
    </source>
</reference>
<evidence type="ECO:0000256" key="3">
    <source>
        <dbReference type="ARBA" id="ARBA00022840"/>
    </source>
</evidence>
<comment type="caution">
    <text evidence="7">The sequence shown here is derived from an EMBL/GenBank/DDBJ whole genome shotgun (WGS) entry which is preliminary data.</text>
</comment>
<sequence>MKRMDLVHQQLAEASRKQLALFGIEIKGSTSTEIADALGLDRANVSKDLNRLVTEQKAFKINKRPVLFIDKQTIEENYHFTINEHSFSSLDQLQKLLMKEKRTQDAGFFDLVGETGSLREAVKKAQAAILYPVNGLTTLITGETGVGKSLFAEKMFSYAINEGKIPEKAPFITFNCADFADNQQLLLSHLFGHKKGSFTGATEDSKGLVEAANNGFLFLDEVHRLSAKGQEMLFYLMDKGIYRKLGDVENDYITNVRLIMATTEQPSELMLNTFLRRIPVHIHLPPLYQRSWEEKMAFISRFAGEESRRITRDIRINQEVLSLLLNYQFEGNIGQLKSDFQFSCANAFVDTIKNRSSEVSIEIRHLPVNIAQHLDGIENQRSHAHNLPESLLFKKEKNTQPFAFEKNEQEVYQRIKENFLLMDKANSSAVYEDQAQAVISEYTGKMMEKVNQEKINKDTIVKNMFIDSDILEVVKHALVSFVDRASLDLYCKILAYHLTIVWKNTSTTLEEEDIEALLNEPGEISMATKQIVSQTKNRLGLSLTELDIKIVDRLLNQLVQYTDRPHISLLVVMHGEKTASSIADTVNSLLSITSVKAIDMSLEEKVQEVYERTKAKVRELDNGLGVLIMADMGSIKSFERKLKDDLGIQVNVIDMASTPLILEAAKLSLSRKLSLEELVQSLLSIMSRHWQSTQESFEPTDDFRYFEIMMIQRMRKILVFLDSKKVFLLFKSVLKTIAEDLKIEITDEFLLKFIFHNGCMIEKVLVDPTVQEEPAANYQSASQLIDLLEKHYSVVNEFFGIEVPKKELMNVADIFIYEFPEQLFLYDPVS</sequence>
<dbReference type="InterPro" id="IPR004701">
    <property type="entry name" value="PTS_EIIA_man-typ"/>
</dbReference>
<evidence type="ECO:0000313" key="8">
    <source>
        <dbReference type="Proteomes" id="UP000664357"/>
    </source>
</evidence>
<evidence type="ECO:0000256" key="4">
    <source>
        <dbReference type="ARBA" id="ARBA00023125"/>
    </source>
</evidence>
<reference evidence="7 8" key="2">
    <citation type="submission" date="2024-02" db="EMBL/GenBank/DDBJ databases">
        <title>The Genome Sequence of Enterococcus sp. DIV0159.</title>
        <authorList>
            <person name="Earl A."/>
            <person name="Manson A."/>
            <person name="Gilmore M."/>
            <person name="Sanders J."/>
            <person name="Shea T."/>
            <person name="Howe W."/>
            <person name="Livny J."/>
            <person name="Cuomo C."/>
            <person name="Neafsey D."/>
            <person name="Birren B."/>
        </authorList>
    </citation>
    <scope>NUCLEOTIDE SEQUENCE [LARGE SCALE GENOMIC DNA]</scope>
    <source>
        <strain evidence="7 8">665A</strain>
    </source>
</reference>
<organism evidence="7 8">
    <name type="scientific">Candidatus Enterococcus ferrettii</name>
    <dbReference type="NCBI Taxonomy" id="2815324"/>
    <lineage>
        <taxon>Bacteria</taxon>
        <taxon>Bacillati</taxon>
        <taxon>Bacillota</taxon>
        <taxon>Bacilli</taxon>
        <taxon>Lactobacillales</taxon>
        <taxon>Enterococcaceae</taxon>
        <taxon>Enterococcus</taxon>
    </lineage>
</organism>
<evidence type="ECO:0000256" key="1">
    <source>
        <dbReference type="ARBA" id="ARBA00022679"/>
    </source>
</evidence>
<dbReference type="InterPro" id="IPR036390">
    <property type="entry name" value="WH_DNA-bd_sf"/>
</dbReference>
<dbReference type="Proteomes" id="UP000664357">
    <property type="component" value="Unassembled WGS sequence"/>
</dbReference>
<dbReference type="Pfam" id="PF00874">
    <property type="entry name" value="PRD"/>
    <property type="match status" value="1"/>
</dbReference>
<proteinExistence type="predicted"/>
<dbReference type="Pfam" id="PF00158">
    <property type="entry name" value="Sigma54_activat"/>
    <property type="match status" value="1"/>
</dbReference>
<dbReference type="PANTHER" id="PTHR32071">
    <property type="entry name" value="TRANSCRIPTIONAL REGULATORY PROTEIN"/>
    <property type="match status" value="1"/>
</dbReference>
<dbReference type="PANTHER" id="PTHR32071:SF38">
    <property type="entry name" value="PSP OPERON TRANSCRIPTIONAL ACTIVATOR"/>
    <property type="match status" value="1"/>
</dbReference>
<protein>
    <submittedName>
        <fullName evidence="7">Uncharacterized protein</fullName>
    </submittedName>
</protein>
<keyword evidence="4" id="KW-0238">DNA-binding</keyword>
<dbReference type="SUPFAM" id="SSF52540">
    <property type="entry name" value="P-loop containing nucleoside triphosphate hydrolases"/>
    <property type="match status" value="1"/>
</dbReference>
<dbReference type="CDD" id="cd00009">
    <property type="entry name" value="AAA"/>
    <property type="match status" value="1"/>
</dbReference>
<evidence type="ECO:0000259" key="6">
    <source>
        <dbReference type="PROSITE" id="PS51096"/>
    </source>
</evidence>
<keyword evidence="2" id="KW-0547">Nucleotide-binding</keyword>
<dbReference type="InterPro" id="IPR036662">
    <property type="entry name" value="PTS_EIIA_man-typ_sf"/>
</dbReference>